<organism evidence="2 3">
    <name type="scientific">Methylobacterium isbiliense</name>
    <dbReference type="NCBI Taxonomy" id="315478"/>
    <lineage>
        <taxon>Bacteria</taxon>
        <taxon>Pseudomonadati</taxon>
        <taxon>Pseudomonadota</taxon>
        <taxon>Alphaproteobacteria</taxon>
        <taxon>Hyphomicrobiales</taxon>
        <taxon>Methylobacteriaceae</taxon>
        <taxon>Methylobacterium</taxon>
    </lineage>
</organism>
<proteinExistence type="predicted"/>
<evidence type="ECO:0000313" key="2">
    <source>
        <dbReference type="EMBL" id="GJE02227.1"/>
    </source>
</evidence>
<reference evidence="2" key="2">
    <citation type="submission" date="2021-08" db="EMBL/GenBank/DDBJ databases">
        <authorList>
            <person name="Tani A."/>
            <person name="Ola A."/>
            <person name="Ogura Y."/>
            <person name="Katsura K."/>
            <person name="Hayashi T."/>
        </authorList>
    </citation>
    <scope>NUCLEOTIDE SEQUENCE</scope>
    <source>
        <strain evidence="2">DSM 17168</strain>
    </source>
</reference>
<evidence type="ECO:0000256" key="1">
    <source>
        <dbReference type="SAM" id="MobiDB-lite"/>
    </source>
</evidence>
<dbReference type="Proteomes" id="UP001055153">
    <property type="component" value="Unassembled WGS sequence"/>
</dbReference>
<keyword evidence="3" id="KW-1185">Reference proteome</keyword>
<name>A0ABQ4SGL4_9HYPH</name>
<reference evidence="2" key="1">
    <citation type="journal article" date="2021" name="Front. Microbiol.">
        <title>Comprehensive Comparative Genomics and Phenotyping of Methylobacterium Species.</title>
        <authorList>
            <person name="Alessa O."/>
            <person name="Ogura Y."/>
            <person name="Fujitani Y."/>
            <person name="Takami H."/>
            <person name="Hayashi T."/>
            <person name="Sahin N."/>
            <person name="Tani A."/>
        </authorList>
    </citation>
    <scope>NUCLEOTIDE SEQUENCE</scope>
    <source>
        <strain evidence="2">DSM 17168</strain>
    </source>
</reference>
<feature type="region of interest" description="Disordered" evidence="1">
    <location>
        <begin position="1"/>
        <end position="33"/>
    </location>
</feature>
<protein>
    <recommendedName>
        <fullName evidence="4">Capsule polysaccharide biosynthesis protein</fullName>
    </recommendedName>
</protein>
<feature type="compositionally biased region" description="Basic residues" evidence="1">
    <location>
        <begin position="1"/>
        <end position="10"/>
    </location>
</feature>
<dbReference type="InterPro" id="IPR007833">
    <property type="entry name" value="Capsule_polysaccharide_synth"/>
</dbReference>
<sequence>MEGGKLKRFWPRTASEGEVPNPNRSRRLGSDPTSRRVRLTDRWDDGFLRIPGAPAARGLSYIVDGLGIYYDATAPSELEIMLEEGGWETGEILVRAKRAAASLRRLDLSLDNDPRRLSFAQALERAGPGSGQRPPGQAGRVVIVDQPRGDPTVGFGLAGAASFTTMLNAAAAEHPRAERVVVMDPAAPLGATGHLTAADAARTGARLVADPVGAWSLVDGCDRLYTVTSHVGFEAALAGRPVTCFGMPFYAGWGFSDDRLHLARRSRRRRPDEVFAAAYIVCSRYFDPYGGEACRLEDALDILALVTARRRENAARTLCLGFSSWKRRWVIETLSSPGNTPAIPRAKDRVEAADLDGIDRVIAWASRAPEGTEEACRAAGVPLLRMEDGFLRSIGLGVALRPGASHVLDATGVYYDPTAPSDLEILLETAAFDEALLARAARLREAIVKARVSKYNVGGAPVPPMPRPGPVVLVAGQVENDASIRLGTVGVRTNAGLLRLARERHPDAVIAFKPHPDVEAGLRPGWVPPEELKAHADVVLRDVSAADAIDAADRIETLTSLIGFEALLRGKPVTTHGLPFYAGWGLTESPPSPRRTRRLGLDELVAGALIAYPRYVDPRTGLPCPPEVLVRRLGEGDPALNRRELTAEAVMKQVWSTIWRRLLRR</sequence>
<dbReference type="CDD" id="cd16439">
    <property type="entry name" value="beta_Kdo_transferase_KpsC_2"/>
    <property type="match status" value="1"/>
</dbReference>
<comment type="caution">
    <text evidence="2">The sequence shown here is derived from an EMBL/GenBank/DDBJ whole genome shotgun (WGS) entry which is preliminary data.</text>
</comment>
<gene>
    <name evidence="2" type="ORF">GMJLKIPL_4171</name>
</gene>
<dbReference type="EMBL" id="BPQQ01000050">
    <property type="protein sequence ID" value="GJE02227.1"/>
    <property type="molecule type" value="Genomic_DNA"/>
</dbReference>
<evidence type="ECO:0000313" key="3">
    <source>
        <dbReference type="Proteomes" id="UP001055153"/>
    </source>
</evidence>
<accession>A0ABQ4SGL4</accession>
<dbReference type="Pfam" id="PF05159">
    <property type="entry name" value="Capsule_synth"/>
    <property type="match status" value="2"/>
</dbReference>
<evidence type="ECO:0008006" key="4">
    <source>
        <dbReference type="Google" id="ProtNLM"/>
    </source>
</evidence>